<dbReference type="eggNOG" id="COG3103">
    <property type="taxonomic scope" value="Bacteria"/>
</dbReference>
<evidence type="ECO:0000313" key="3">
    <source>
        <dbReference type="EMBL" id="EAU68835.1"/>
    </source>
</evidence>
<dbReference type="KEGG" id="sur:STAUR_7089"/>
<protein>
    <recommendedName>
        <fullName evidence="1">SH3b domain-containing protein</fullName>
    </recommendedName>
</protein>
<dbReference type="STRING" id="378806.STAUR_7089"/>
<proteinExistence type="predicted"/>
<reference evidence="3 5" key="1">
    <citation type="submission" date="2006-04" db="EMBL/GenBank/DDBJ databases">
        <authorList>
            <person name="Nierman W.C."/>
        </authorList>
    </citation>
    <scope>NUCLEOTIDE SEQUENCE [LARGE SCALE GENOMIC DNA]</scope>
    <source>
        <strain evidence="3 5">DW4/3-1</strain>
    </source>
</reference>
<evidence type="ECO:0000313" key="4">
    <source>
        <dbReference type="Proteomes" id="UP000001351"/>
    </source>
</evidence>
<dbReference type="EMBL" id="CP002271">
    <property type="protein sequence ID" value="ADO74845.1"/>
    <property type="molecule type" value="Genomic_DNA"/>
</dbReference>
<dbReference type="InterPro" id="IPR003646">
    <property type="entry name" value="SH3-like_bac-type"/>
</dbReference>
<dbReference type="Proteomes" id="UP000001351">
    <property type="component" value="Chromosome"/>
</dbReference>
<dbReference type="AlphaFoldDB" id="Q09AS5"/>
<dbReference type="Gene3D" id="2.30.30.40">
    <property type="entry name" value="SH3 Domains"/>
    <property type="match status" value="1"/>
</dbReference>
<organism evidence="3 5">
    <name type="scientific">Stigmatella aurantiaca (strain DW4/3-1)</name>
    <dbReference type="NCBI Taxonomy" id="378806"/>
    <lineage>
        <taxon>Bacteria</taxon>
        <taxon>Pseudomonadati</taxon>
        <taxon>Myxococcota</taxon>
        <taxon>Myxococcia</taxon>
        <taxon>Myxococcales</taxon>
        <taxon>Cystobacterineae</taxon>
        <taxon>Archangiaceae</taxon>
        <taxon>Stigmatella</taxon>
    </lineage>
</organism>
<dbReference type="EMBL" id="AAMD01000012">
    <property type="protein sequence ID" value="EAU68835.1"/>
    <property type="molecule type" value="Genomic_DNA"/>
</dbReference>
<dbReference type="Proteomes" id="UP000032702">
    <property type="component" value="Unassembled WGS sequence"/>
</dbReference>
<name>Q09AS5_STIAD</name>
<gene>
    <name evidence="2" type="ordered locus">STAUR_7089</name>
    <name evidence="3" type="ORF">STIAU_8502</name>
</gene>
<sequence length="369" mass="41795">MPPSGQQQPTGFPWQGTIVPWSAALRSKPTLQSQTLADLPRGDKVKVLLRSQGWLYVEHKNLLKGYVSQELIQPVALPSPAATSQKSKKDWQLLALQNAFGKTLAQQILMKAAWIPENGFEANQQIIAKLYDYYGALYLRNPGKFQWAGLARVAGGPFYQGFCDMEQQRAAAQARVDWLNEHYIWATLSARRTAAADLAAMAAATQLQKALELLMYMGQDIFNDLAWLHEAYHAAGLPELKRLLGLGVVKPAYYSAWEMIDSNEPQTMWQGNVELLRFEQRDILKVGYQELQKIPLTPTIMSALANCPHPWGKSFYGYHGVAKGREVTRYVDRWEWMEKNIWPTWKAQTEAARTRLINLSLADLGARKF</sequence>
<evidence type="ECO:0000313" key="5">
    <source>
        <dbReference type="Proteomes" id="UP000032702"/>
    </source>
</evidence>
<evidence type="ECO:0000259" key="1">
    <source>
        <dbReference type="Pfam" id="PF08239"/>
    </source>
</evidence>
<evidence type="ECO:0000313" key="2">
    <source>
        <dbReference type="EMBL" id="ADO74845.1"/>
    </source>
</evidence>
<dbReference type="OrthoDB" id="4159032at2"/>
<accession>Q09AS5</accession>
<dbReference type="HOGENOM" id="CLU_749878_0_0_7"/>
<dbReference type="Pfam" id="PF08239">
    <property type="entry name" value="SH3_3"/>
    <property type="match status" value="1"/>
</dbReference>
<reference evidence="2 4" key="2">
    <citation type="journal article" date="2011" name="Mol. Biol. Evol.">
        <title>Comparative genomic analysis of fruiting body formation in Myxococcales.</title>
        <authorList>
            <person name="Huntley S."/>
            <person name="Hamann N."/>
            <person name="Wegener-Feldbrugge S."/>
            <person name="Treuner-Lange A."/>
            <person name="Kube M."/>
            <person name="Reinhardt R."/>
            <person name="Klages S."/>
            <person name="Muller R."/>
            <person name="Ronning C.M."/>
            <person name="Nierman W.C."/>
            <person name="Sogaard-Andersen L."/>
        </authorList>
    </citation>
    <scope>NUCLEOTIDE SEQUENCE [LARGE SCALE GENOMIC DNA]</scope>
    <source>
        <strain evidence="2 4">DW4/3-1</strain>
    </source>
</reference>
<feature type="domain" description="SH3b" evidence="1">
    <location>
        <begin position="22"/>
        <end position="72"/>
    </location>
</feature>
<keyword evidence="4" id="KW-1185">Reference proteome</keyword>